<dbReference type="AlphaFoldDB" id="A0A0H3YJE2"/>
<evidence type="ECO:0000256" key="3">
    <source>
        <dbReference type="ARBA" id="ARBA00022448"/>
    </source>
</evidence>
<evidence type="ECO:0000313" key="13">
    <source>
        <dbReference type="EMBL" id="AKN21604.1"/>
    </source>
</evidence>
<keyword evidence="8" id="KW-0496">Mitochondrion</keyword>
<evidence type="ECO:0000256" key="2">
    <source>
        <dbReference type="ARBA" id="ARBA00006375"/>
    </source>
</evidence>
<dbReference type="InterPro" id="IPR018108">
    <property type="entry name" value="MCP_transmembrane"/>
</dbReference>
<organism evidence="13">
    <name type="scientific">Schmidtea mediterranea</name>
    <name type="common">Freshwater planarian flatworm</name>
    <dbReference type="NCBI Taxonomy" id="79327"/>
    <lineage>
        <taxon>Eukaryota</taxon>
        <taxon>Metazoa</taxon>
        <taxon>Spiralia</taxon>
        <taxon>Lophotrochozoa</taxon>
        <taxon>Platyhelminthes</taxon>
        <taxon>Rhabditophora</taxon>
        <taxon>Seriata</taxon>
        <taxon>Tricladida</taxon>
        <taxon>Continenticola</taxon>
        <taxon>Geoplanoidea</taxon>
        <taxon>Dugesiidae</taxon>
        <taxon>Schmidtea</taxon>
    </lineage>
</organism>
<feature type="repeat" description="Solcar" evidence="10">
    <location>
        <begin position="211"/>
        <end position="302"/>
    </location>
</feature>
<dbReference type="GO" id="GO:0005743">
    <property type="term" value="C:mitochondrial inner membrane"/>
    <property type="evidence" value="ECO:0007669"/>
    <property type="project" value="UniProtKB-SubCell"/>
</dbReference>
<dbReference type="PANTHER" id="PTHR45928:SF1">
    <property type="entry name" value="RE38146P"/>
    <property type="match status" value="1"/>
</dbReference>
<keyword evidence="3 11" id="KW-0813">Transport</keyword>
<dbReference type="SUPFAM" id="SSF103506">
    <property type="entry name" value="Mitochondrial carrier"/>
    <property type="match status" value="1"/>
</dbReference>
<sequence length="317" mass="35311">MQNFTYICEEMILGGSAASFACIFTNPLEVVKTRLQLQGELKSRGTYAVHYKNFFHAFYAISKSDGLMALQNGLVSGLLYQFVMNGTRLGSYQMLIDCKLHMNKSGDVSYIKALLIGASCGAFGAFIGSPLYLVKTHHQVYSKSEIAVGYQRKNNGMVSALKAIYKEKGIRGLWRGWQAQVIRVMVGSSAQLSTFSMCKQWLHRMEICDISTITNSILASFVGGIVVTLAMAPFDVLSTRIYNQPLDTNGKGIYYSGIFDALTKVFGKEGFFALYKGSSGVFFRLTPHTVIMLVSWDRFRLISHRVKDKDQTKFSTG</sequence>
<keyword evidence="7 12" id="KW-1133">Transmembrane helix</keyword>
<evidence type="ECO:0000256" key="9">
    <source>
        <dbReference type="ARBA" id="ARBA00023136"/>
    </source>
</evidence>
<proteinExistence type="evidence at transcript level"/>
<comment type="subcellular location">
    <subcellularLocation>
        <location evidence="1">Mitochondrion inner membrane</location>
        <topology evidence="1">Multi-pass membrane protein</topology>
    </subcellularLocation>
</comment>
<dbReference type="PROSITE" id="PS50920">
    <property type="entry name" value="SOLCAR"/>
    <property type="match status" value="3"/>
</dbReference>
<feature type="transmembrane region" description="Helical" evidence="12">
    <location>
        <begin position="110"/>
        <end position="134"/>
    </location>
</feature>
<evidence type="ECO:0000256" key="4">
    <source>
        <dbReference type="ARBA" id="ARBA00022692"/>
    </source>
</evidence>
<gene>
    <name evidence="13" type="primary">slc25a-36</name>
</gene>
<accession>A0A0H3YJE2</accession>
<evidence type="ECO:0000256" key="5">
    <source>
        <dbReference type="ARBA" id="ARBA00022737"/>
    </source>
</evidence>
<evidence type="ECO:0000256" key="6">
    <source>
        <dbReference type="ARBA" id="ARBA00022792"/>
    </source>
</evidence>
<dbReference type="OrthoDB" id="6703404at2759"/>
<dbReference type="Pfam" id="PF00153">
    <property type="entry name" value="Mito_carr"/>
    <property type="match status" value="3"/>
</dbReference>
<evidence type="ECO:0000256" key="7">
    <source>
        <dbReference type="ARBA" id="ARBA00022989"/>
    </source>
</evidence>
<dbReference type="PANTHER" id="PTHR45928">
    <property type="entry name" value="RE38146P"/>
    <property type="match status" value="1"/>
</dbReference>
<dbReference type="EMBL" id="KT163654">
    <property type="protein sequence ID" value="AKN21604.1"/>
    <property type="molecule type" value="mRNA"/>
</dbReference>
<evidence type="ECO:0000256" key="8">
    <source>
        <dbReference type="ARBA" id="ARBA00023128"/>
    </source>
</evidence>
<keyword evidence="5" id="KW-0677">Repeat</keyword>
<feature type="transmembrane region" description="Helical" evidence="12">
    <location>
        <begin position="213"/>
        <end position="234"/>
    </location>
</feature>
<protein>
    <submittedName>
        <fullName evidence="13">Slc25a-36</fullName>
    </submittedName>
</protein>
<keyword evidence="9 10" id="KW-0472">Membrane</keyword>
<feature type="repeat" description="Solcar" evidence="10">
    <location>
        <begin position="108"/>
        <end position="201"/>
    </location>
</feature>
<dbReference type="InterPro" id="IPR023395">
    <property type="entry name" value="MCP_dom_sf"/>
</dbReference>
<evidence type="ECO:0000256" key="11">
    <source>
        <dbReference type="RuleBase" id="RU000488"/>
    </source>
</evidence>
<evidence type="ECO:0000256" key="1">
    <source>
        <dbReference type="ARBA" id="ARBA00004448"/>
    </source>
</evidence>
<evidence type="ECO:0000256" key="10">
    <source>
        <dbReference type="PROSITE-ProRule" id="PRU00282"/>
    </source>
</evidence>
<reference evidence="13" key="1">
    <citation type="journal article" date="2015" name="Elife">
        <title>Stem cells and fluid flow drive cyst formation in an invertebrate excretory organ.</title>
        <authorList>
            <person name="Thi-Kim Vu H."/>
            <person name="Rink J.C."/>
            <person name="McKinney S.A."/>
            <person name="McClain M."/>
            <person name="Lakshmanaperumal N."/>
            <person name="Alexander R."/>
            <person name="Sanchez Alvarado A."/>
        </authorList>
    </citation>
    <scope>NUCLEOTIDE SEQUENCE</scope>
</reference>
<feature type="repeat" description="Solcar" evidence="10">
    <location>
        <begin position="9"/>
        <end position="98"/>
    </location>
</feature>
<keyword evidence="6" id="KW-0999">Mitochondrion inner membrane</keyword>
<comment type="similarity">
    <text evidence="2 11">Belongs to the mitochondrial carrier (TC 2.A.29) family.</text>
</comment>
<keyword evidence="4 10" id="KW-0812">Transmembrane</keyword>
<evidence type="ECO:0000256" key="12">
    <source>
        <dbReference type="SAM" id="Phobius"/>
    </source>
</evidence>
<name>A0A0H3YJE2_SCHMD</name>
<dbReference type="Gene3D" id="1.50.40.10">
    <property type="entry name" value="Mitochondrial carrier domain"/>
    <property type="match status" value="1"/>
</dbReference>
<dbReference type="InterPro" id="IPR051508">
    <property type="entry name" value="Mito_Carrier_Antiporter"/>
</dbReference>